<organism evidence="1 2">
    <name type="scientific">Cuscuta europaea</name>
    <name type="common">European dodder</name>
    <dbReference type="NCBI Taxonomy" id="41803"/>
    <lineage>
        <taxon>Eukaryota</taxon>
        <taxon>Viridiplantae</taxon>
        <taxon>Streptophyta</taxon>
        <taxon>Embryophyta</taxon>
        <taxon>Tracheophyta</taxon>
        <taxon>Spermatophyta</taxon>
        <taxon>Magnoliopsida</taxon>
        <taxon>eudicotyledons</taxon>
        <taxon>Gunneridae</taxon>
        <taxon>Pentapetalae</taxon>
        <taxon>asterids</taxon>
        <taxon>lamiids</taxon>
        <taxon>Solanales</taxon>
        <taxon>Convolvulaceae</taxon>
        <taxon>Cuscuteae</taxon>
        <taxon>Cuscuta</taxon>
        <taxon>Cuscuta subgen. Cuscuta</taxon>
    </lineage>
</organism>
<sequence>MLKPLHEDFSFVDKEFLKVPIWVKFPNLPLKLWNDDAMSEVASMVGVPLTTDKVTQDKSNHHFARVLIEVDVSKPPKLSFPIRLPSRKIFKQHVVYETFPNFCFHCKEYGHHPFICKALAEKEKVANGQNVTENVGKTVSTKQDDHNEFEQERNILEITCGMMMPVAAIEEPVDAFEEPADASVEPAAAGALPIAAGVEPTAAGALLTAAGAVMEPAIAFVDAGMEVVEEMVAGMEAIPPENATASPDPAAGMERPPLAAAAPDLEDLALEEIALLDVENPGLLDASVDLDRFERVEFLGRDGKKKVKYLEKNRRKKPGRK</sequence>
<evidence type="ECO:0000313" key="2">
    <source>
        <dbReference type="Proteomes" id="UP001152484"/>
    </source>
</evidence>
<dbReference type="PANTHER" id="PTHR31286">
    <property type="entry name" value="GLYCINE-RICH CELL WALL STRUCTURAL PROTEIN 1.8-LIKE"/>
    <property type="match status" value="1"/>
</dbReference>
<comment type="caution">
    <text evidence="1">The sequence shown here is derived from an EMBL/GenBank/DDBJ whole genome shotgun (WGS) entry which is preliminary data.</text>
</comment>
<name>A0A9P0ZY74_CUSEU</name>
<evidence type="ECO:0000313" key="1">
    <source>
        <dbReference type="EMBL" id="CAH9114817.1"/>
    </source>
</evidence>
<accession>A0A9P0ZY74</accession>
<reference evidence="1" key="1">
    <citation type="submission" date="2022-07" db="EMBL/GenBank/DDBJ databases">
        <authorList>
            <person name="Macas J."/>
            <person name="Novak P."/>
            <person name="Neumann P."/>
        </authorList>
    </citation>
    <scope>NUCLEOTIDE SEQUENCE</scope>
</reference>
<dbReference type="Proteomes" id="UP001152484">
    <property type="component" value="Unassembled WGS sequence"/>
</dbReference>
<protein>
    <recommendedName>
        <fullName evidence="3">DUF4283 domain-containing protein</fullName>
    </recommendedName>
</protein>
<dbReference type="PANTHER" id="PTHR31286:SF180">
    <property type="entry name" value="OS10G0362600 PROTEIN"/>
    <property type="match status" value="1"/>
</dbReference>
<dbReference type="InterPro" id="IPR040256">
    <property type="entry name" value="At4g02000-like"/>
</dbReference>
<dbReference type="OrthoDB" id="1924068at2759"/>
<proteinExistence type="predicted"/>
<dbReference type="AlphaFoldDB" id="A0A9P0ZY74"/>
<keyword evidence="2" id="KW-1185">Reference proteome</keyword>
<gene>
    <name evidence="1" type="ORF">CEURO_LOCUS20542</name>
</gene>
<dbReference type="EMBL" id="CAMAPE010000065">
    <property type="protein sequence ID" value="CAH9114817.1"/>
    <property type="molecule type" value="Genomic_DNA"/>
</dbReference>
<evidence type="ECO:0008006" key="3">
    <source>
        <dbReference type="Google" id="ProtNLM"/>
    </source>
</evidence>